<evidence type="ECO:0000256" key="1">
    <source>
        <dbReference type="ARBA" id="ARBA00004651"/>
    </source>
</evidence>
<evidence type="ECO:0000313" key="10">
    <source>
        <dbReference type="Proteomes" id="UP000291591"/>
    </source>
</evidence>
<evidence type="ECO:0000256" key="6">
    <source>
        <dbReference type="ARBA" id="ARBA00023136"/>
    </source>
</evidence>
<accession>A0A4Q7V0Y5</accession>
<dbReference type="Pfam" id="PF07681">
    <property type="entry name" value="DoxX"/>
    <property type="match status" value="1"/>
</dbReference>
<comment type="subcellular location">
    <subcellularLocation>
        <location evidence="1">Cell membrane</location>
        <topology evidence="1">Multi-pass membrane protein</topology>
    </subcellularLocation>
</comment>
<reference evidence="9 10" key="1">
    <citation type="submission" date="2019-02" db="EMBL/GenBank/DDBJ databases">
        <title>Sequencing the genomes of 1000 actinobacteria strains.</title>
        <authorList>
            <person name="Klenk H.-P."/>
        </authorList>
    </citation>
    <scope>NUCLEOTIDE SEQUENCE [LARGE SCALE GENOMIC DNA]</scope>
    <source>
        <strain evidence="9 10">DSM 45779</strain>
    </source>
</reference>
<dbReference type="PANTHER" id="PTHR33452">
    <property type="entry name" value="OXIDOREDUCTASE CATD-RELATED"/>
    <property type="match status" value="1"/>
</dbReference>
<evidence type="ECO:0000256" key="7">
    <source>
        <dbReference type="SAM" id="MobiDB-lite"/>
    </source>
</evidence>
<name>A0A4Q7V0Y5_PSEST</name>
<dbReference type="OrthoDB" id="346004at2"/>
<organism evidence="9 10">
    <name type="scientific">Pseudonocardia sediminis</name>
    <dbReference type="NCBI Taxonomy" id="1397368"/>
    <lineage>
        <taxon>Bacteria</taxon>
        <taxon>Bacillati</taxon>
        <taxon>Actinomycetota</taxon>
        <taxon>Actinomycetes</taxon>
        <taxon>Pseudonocardiales</taxon>
        <taxon>Pseudonocardiaceae</taxon>
        <taxon>Pseudonocardia</taxon>
    </lineage>
</organism>
<evidence type="ECO:0000256" key="4">
    <source>
        <dbReference type="ARBA" id="ARBA00022692"/>
    </source>
</evidence>
<feature type="transmembrane region" description="Helical" evidence="8">
    <location>
        <begin position="175"/>
        <end position="195"/>
    </location>
</feature>
<evidence type="ECO:0000256" key="3">
    <source>
        <dbReference type="ARBA" id="ARBA00022475"/>
    </source>
</evidence>
<dbReference type="PANTHER" id="PTHR33452:SF1">
    <property type="entry name" value="INNER MEMBRANE PROTEIN YPHA-RELATED"/>
    <property type="match status" value="1"/>
</dbReference>
<gene>
    <name evidence="9" type="ORF">EV383_4900</name>
</gene>
<feature type="transmembrane region" description="Helical" evidence="8">
    <location>
        <begin position="109"/>
        <end position="132"/>
    </location>
</feature>
<dbReference type="InterPro" id="IPR051907">
    <property type="entry name" value="DoxX-like_oxidoreductase"/>
</dbReference>
<keyword evidence="3" id="KW-1003">Cell membrane</keyword>
<keyword evidence="5 8" id="KW-1133">Transmembrane helix</keyword>
<dbReference type="GO" id="GO:0005886">
    <property type="term" value="C:plasma membrane"/>
    <property type="evidence" value="ECO:0007669"/>
    <property type="project" value="UniProtKB-SubCell"/>
</dbReference>
<dbReference type="EMBL" id="SHKL01000001">
    <property type="protein sequence ID" value="RZT87966.1"/>
    <property type="molecule type" value="Genomic_DNA"/>
</dbReference>
<dbReference type="InterPro" id="IPR032808">
    <property type="entry name" value="DoxX"/>
</dbReference>
<evidence type="ECO:0000256" key="5">
    <source>
        <dbReference type="ARBA" id="ARBA00022989"/>
    </source>
</evidence>
<dbReference type="RefSeq" id="WP_130292042.1">
    <property type="nucleotide sequence ID" value="NZ_SHKL01000001.1"/>
</dbReference>
<proteinExistence type="inferred from homology"/>
<dbReference type="Proteomes" id="UP000291591">
    <property type="component" value="Unassembled WGS sequence"/>
</dbReference>
<keyword evidence="6 8" id="KW-0472">Membrane</keyword>
<feature type="region of interest" description="Disordered" evidence="7">
    <location>
        <begin position="1"/>
        <end position="23"/>
    </location>
</feature>
<keyword evidence="4 8" id="KW-0812">Transmembrane</keyword>
<evidence type="ECO:0000313" key="9">
    <source>
        <dbReference type="EMBL" id="RZT87966.1"/>
    </source>
</evidence>
<comment type="caution">
    <text evidence="9">The sequence shown here is derived from an EMBL/GenBank/DDBJ whole genome shotgun (WGS) entry which is preliminary data.</text>
</comment>
<sequence>MTQPTQQYDWGSIGGTEPPEKTAPQRLPVPAHGSYDIGLLILRLVVGGIFAAHGAQKVFGVLGGLGLDETTRVVSGLGFVVHGSTLAWGLGIGQLVLGIFLVVGLMTPITAAGLLATKIVAVAVTWGGVPLFAADGANSLELNLLLGGGAAALLFAGAGRVSLDSGRTWQRRPLPYAWLSLFIGVGVALAVLLLLRR</sequence>
<comment type="similarity">
    <text evidence="2">Belongs to the DoxX family.</text>
</comment>
<evidence type="ECO:0000256" key="8">
    <source>
        <dbReference type="SAM" id="Phobius"/>
    </source>
</evidence>
<protein>
    <submittedName>
        <fullName evidence="9">Putative oxidoreductase</fullName>
    </submittedName>
</protein>
<evidence type="ECO:0000256" key="2">
    <source>
        <dbReference type="ARBA" id="ARBA00006679"/>
    </source>
</evidence>
<feature type="transmembrane region" description="Helical" evidence="8">
    <location>
        <begin position="76"/>
        <end position="103"/>
    </location>
</feature>
<feature type="transmembrane region" description="Helical" evidence="8">
    <location>
        <begin position="37"/>
        <end position="55"/>
    </location>
</feature>
<dbReference type="AlphaFoldDB" id="A0A4Q7V0Y5"/>
<keyword evidence="10" id="KW-1185">Reference proteome</keyword>
<feature type="transmembrane region" description="Helical" evidence="8">
    <location>
        <begin position="144"/>
        <end position="163"/>
    </location>
</feature>